<evidence type="ECO:0000313" key="2">
    <source>
        <dbReference type="Proteomes" id="UP001150603"/>
    </source>
</evidence>
<evidence type="ECO:0000313" key="1">
    <source>
        <dbReference type="EMBL" id="KAJ1940735.1"/>
    </source>
</evidence>
<dbReference type="Proteomes" id="UP001150603">
    <property type="component" value="Unassembled WGS sequence"/>
</dbReference>
<organism evidence="1 2">
    <name type="scientific">Linderina macrospora</name>
    <dbReference type="NCBI Taxonomy" id="4868"/>
    <lineage>
        <taxon>Eukaryota</taxon>
        <taxon>Fungi</taxon>
        <taxon>Fungi incertae sedis</taxon>
        <taxon>Zoopagomycota</taxon>
        <taxon>Kickxellomycotina</taxon>
        <taxon>Kickxellomycetes</taxon>
        <taxon>Kickxellales</taxon>
        <taxon>Kickxellaceae</taxon>
        <taxon>Linderina</taxon>
    </lineage>
</organism>
<gene>
    <name evidence="1" type="ORF">FBU59_003722</name>
</gene>
<accession>A0ACC1J7M9</accession>
<reference evidence="1" key="1">
    <citation type="submission" date="2022-07" db="EMBL/GenBank/DDBJ databases">
        <title>Phylogenomic reconstructions and comparative analyses of Kickxellomycotina fungi.</title>
        <authorList>
            <person name="Reynolds N.K."/>
            <person name="Stajich J.E."/>
            <person name="Barry K."/>
            <person name="Grigoriev I.V."/>
            <person name="Crous P."/>
            <person name="Smith M.E."/>
        </authorList>
    </citation>
    <scope>NUCLEOTIDE SEQUENCE</scope>
    <source>
        <strain evidence="1">NRRL 5244</strain>
    </source>
</reference>
<keyword evidence="2" id="KW-1185">Reference proteome</keyword>
<dbReference type="EMBL" id="JANBPW010002461">
    <property type="protein sequence ID" value="KAJ1940735.1"/>
    <property type="molecule type" value="Genomic_DNA"/>
</dbReference>
<proteinExistence type="predicted"/>
<name>A0ACC1J7M9_9FUNG</name>
<comment type="caution">
    <text evidence="1">The sequence shown here is derived from an EMBL/GenBank/DDBJ whole genome shotgun (WGS) entry which is preliminary data.</text>
</comment>
<sequence>MSRPILPVNRYVERTAVKEGTCFICGYFTPSILVTENDAPRDWFFACPKHLIQPSLCMLIEGGEPSEPAKDTTKVQKDKTSDAAEGDDKKEKKGEKDTKDDAEKKDEPSKSPTPSPAPAAPKRKVYTLHRDYMYLRQRPFIQRWEKEQADLLAQRLPSVPKHRPA</sequence>
<protein>
    <submittedName>
        <fullName evidence="1">Uncharacterized protein</fullName>
    </submittedName>
</protein>